<dbReference type="AlphaFoldDB" id="A0AAU8HU08"/>
<sequence length="306" mass="34168">MKKVVSVSLGSAARDHKVYTEICGQKVSIERVGTNGNVEQMIEIIKDLDGKVDAFGLGGMDLFLMANGKKYILKDAEKVIKHARKTPIVDGSGLKGTLEKQTLRYLNKNGFSFEDKKVLLVCALDRFGMAEELLDMGAKTIYGDLMFSLGIPVKITSLKTLSKIANVALPVVRHLPFKMLYPTGDKQELSSERYSEVFKWAEVIAGDFHFIKKHLPSNLKDKTIITNTVTSEDIELLRQRKLDTLVTTTPELNGRSFGTNVMEGVLVALDNRKNQNYSSLLKEVGFKPRVVRLSQHYKGYRGLSHG</sequence>
<protein>
    <submittedName>
        <fullName evidence="1">Quinate 5-dehydrogenase</fullName>
    </submittedName>
</protein>
<name>A0AAU8HU08_9FIRM</name>
<organism evidence="1">
    <name type="scientific">Proteinivorax hydrogeniformans</name>
    <dbReference type="NCBI Taxonomy" id="1826727"/>
    <lineage>
        <taxon>Bacteria</taxon>
        <taxon>Bacillati</taxon>
        <taxon>Bacillota</taxon>
        <taxon>Clostridia</taxon>
        <taxon>Eubacteriales</taxon>
        <taxon>Proteinivoracaceae</taxon>
        <taxon>Proteinivorax</taxon>
    </lineage>
</organism>
<reference evidence="1" key="1">
    <citation type="journal article" date="2018" name="Antonie Van Leeuwenhoek">
        <title>Proteinivorax hydrogeniformans sp. nov., an anaerobic, haloalkaliphilic bacterium fermenting proteinaceous compounds with high hydrogen production.</title>
        <authorList>
            <person name="Boltyanskaya Y."/>
            <person name="Detkova E."/>
            <person name="Pimenov N."/>
            <person name="Kevbrin V."/>
        </authorList>
    </citation>
    <scope>NUCLEOTIDE SEQUENCE</scope>
    <source>
        <strain evidence="1">Z-710</strain>
    </source>
</reference>
<evidence type="ECO:0000313" key="1">
    <source>
        <dbReference type="EMBL" id="XCI28835.1"/>
    </source>
</evidence>
<proteinExistence type="predicted"/>
<dbReference type="EMBL" id="CP159485">
    <property type="protein sequence ID" value="XCI28835.1"/>
    <property type="molecule type" value="Genomic_DNA"/>
</dbReference>
<dbReference type="RefSeq" id="WP_353893387.1">
    <property type="nucleotide sequence ID" value="NZ_CP159485.1"/>
</dbReference>
<gene>
    <name evidence="1" type="ORF">PRVXH_000113</name>
</gene>
<reference evidence="1" key="2">
    <citation type="submission" date="2024-06" db="EMBL/GenBank/DDBJ databases">
        <authorList>
            <person name="Petrova K.O."/>
            <person name="Toshchakov S.V."/>
            <person name="Boltjanskaja Y.V."/>
            <person name="Kevbrin V.V."/>
        </authorList>
    </citation>
    <scope>NUCLEOTIDE SEQUENCE</scope>
    <source>
        <strain evidence="1">Z-710</strain>
    </source>
</reference>
<accession>A0AAU8HU08</accession>